<dbReference type="PANTHER" id="PTHR42648">
    <property type="entry name" value="TRANSPOSASE, PUTATIVE-RELATED"/>
    <property type="match status" value="1"/>
</dbReference>
<dbReference type="GO" id="GO:0046872">
    <property type="term" value="F:metal ion binding"/>
    <property type="evidence" value="ECO:0007669"/>
    <property type="project" value="UniProtKB-KW"/>
</dbReference>
<dbReference type="InterPro" id="IPR013103">
    <property type="entry name" value="RVT_2"/>
</dbReference>
<dbReference type="PANTHER" id="PTHR42648:SF28">
    <property type="entry name" value="TRANSPOSON-ENCODED PROTEIN WITH RIBONUCLEASE H-LIKE AND RETROVIRUS ZINC FINGER-LIKE DOMAINS"/>
    <property type="match status" value="1"/>
</dbReference>
<name>A0AAV3NJN4_LITER</name>
<proteinExistence type="predicted"/>
<dbReference type="AlphaFoldDB" id="A0AAV3NJN4"/>
<dbReference type="GO" id="GO:0015074">
    <property type="term" value="P:DNA integration"/>
    <property type="evidence" value="ECO:0007669"/>
    <property type="project" value="InterPro"/>
</dbReference>
<feature type="domain" description="Integrase catalytic" evidence="3">
    <location>
        <begin position="15"/>
        <end position="134"/>
    </location>
</feature>
<dbReference type="Pfam" id="PF25597">
    <property type="entry name" value="SH3_retrovirus"/>
    <property type="match status" value="1"/>
</dbReference>
<dbReference type="Gene3D" id="3.30.420.10">
    <property type="entry name" value="Ribonuclease H-like superfamily/Ribonuclease H"/>
    <property type="match status" value="1"/>
</dbReference>
<dbReference type="InterPro" id="IPR012337">
    <property type="entry name" value="RNaseH-like_sf"/>
</dbReference>
<dbReference type="InterPro" id="IPR057670">
    <property type="entry name" value="SH3_retrovirus"/>
</dbReference>
<evidence type="ECO:0000256" key="2">
    <source>
        <dbReference type="ARBA" id="ARBA00022801"/>
    </source>
</evidence>
<comment type="caution">
    <text evidence="4">The sequence shown here is derived from an EMBL/GenBank/DDBJ whole genome shotgun (WGS) entry which is preliminary data.</text>
</comment>
<keyword evidence="5" id="KW-1185">Reference proteome</keyword>
<gene>
    <name evidence="4" type="ORF">LIER_01062</name>
</gene>
<dbReference type="GO" id="GO:0003676">
    <property type="term" value="F:nucleic acid binding"/>
    <property type="evidence" value="ECO:0007669"/>
    <property type="project" value="InterPro"/>
</dbReference>
<dbReference type="SUPFAM" id="SSF53098">
    <property type="entry name" value="Ribonuclease H-like"/>
    <property type="match status" value="1"/>
</dbReference>
<dbReference type="InterPro" id="IPR036397">
    <property type="entry name" value="RNaseH_sf"/>
</dbReference>
<evidence type="ECO:0000313" key="5">
    <source>
        <dbReference type="Proteomes" id="UP001454036"/>
    </source>
</evidence>
<dbReference type="Pfam" id="PF07727">
    <property type="entry name" value="RVT_2"/>
    <property type="match status" value="1"/>
</dbReference>
<dbReference type="GO" id="GO:0016787">
    <property type="term" value="F:hydrolase activity"/>
    <property type="evidence" value="ECO:0007669"/>
    <property type="project" value="UniProtKB-KW"/>
</dbReference>
<dbReference type="PROSITE" id="PS50994">
    <property type="entry name" value="INTEGRASE"/>
    <property type="match status" value="1"/>
</dbReference>
<reference evidence="4 5" key="1">
    <citation type="submission" date="2024-01" db="EMBL/GenBank/DDBJ databases">
        <title>The complete chloroplast genome sequence of Lithospermum erythrorhizon: insights into the phylogenetic relationship among Boraginaceae species and the maternal lineages of purple gromwells.</title>
        <authorList>
            <person name="Okada T."/>
            <person name="Watanabe K."/>
        </authorList>
    </citation>
    <scope>NUCLEOTIDE SEQUENCE [LARGE SCALE GENOMIC DNA]</scope>
</reference>
<evidence type="ECO:0000259" key="3">
    <source>
        <dbReference type="PROSITE" id="PS50994"/>
    </source>
</evidence>
<sequence length="385" mass="44524">MGKQHRVSFNKLVQRKDTQLDLVYSDVCGPMKTRTLGGCSYFVTFIDDYSRKLWVYPLKTKNQVYEIFKQFHMMVEREMGESLKCIRTDNGGEYIGEFDQYCKMHDIRHEQSVPKTPPHNGLAERMNWTIVEKLDNKSRQCVYLSYGDEKFVYKLYDSVTKKIVRSRDVVFFEDQTIKEFNEEVQIDSGDRGLVEFNSDDEEDTTSTPNMSNRAADIVVDDVIEEGQSSNEEEEEVHGFQEIGTEFHVQESEQAARNLSLAERVEKGPAIRVSTRAQVPSSRRKKESLVRGKARLVVKGYEQKEGIDFEKIFPPVVKITSIRVVLGLVVLYDLEIEQLDVKTAFLHGDLEEVIFMEQPEGFVVEGKEHMVCRLKKNLYGLKQAPR</sequence>
<keyword evidence="2" id="KW-0378">Hydrolase</keyword>
<dbReference type="EMBL" id="BAABME010000098">
    <property type="protein sequence ID" value="GAA0139540.1"/>
    <property type="molecule type" value="Genomic_DNA"/>
</dbReference>
<dbReference type="InterPro" id="IPR001584">
    <property type="entry name" value="Integrase_cat-core"/>
</dbReference>
<accession>A0AAV3NJN4</accession>
<dbReference type="Pfam" id="PF00665">
    <property type="entry name" value="rve"/>
    <property type="match status" value="1"/>
</dbReference>
<evidence type="ECO:0000313" key="4">
    <source>
        <dbReference type="EMBL" id="GAA0139540.1"/>
    </source>
</evidence>
<dbReference type="InterPro" id="IPR039537">
    <property type="entry name" value="Retrotran_Ty1/copia-like"/>
</dbReference>
<protein>
    <recommendedName>
        <fullName evidence="3">Integrase catalytic domain-containing protein</fullName>
    </recommendedName>
</protein>
<evidence type="ECO:0000256" key="1">
    <source>
        <dbReference type="ARBA" id="ARBA00022723"/>
    </source>
</evidence>
<keyword evidence="1" id="KW-0479">Metal-binding</keyword>
<organism evidence="4 5">
    <name type="scientific">Lithospermum erythrorhizon</name>
    <name type="common">Purple gromwell</name>
    <name type="synonym">Lithospermum officinale var. erythrorhizon</name>
    <dbReference type="NCBI Taxonomy" id="34254"/>
    <lineage>
        <taxon>Eukaryota</taxon>
        <taxon>Viridiplantae</taxon>
        <taxon>Streptophyta</taxon>
        <taxon>Embryophyta</taxon>
        <taxon>Tracheophyta</taxon>
        <taxon>Spermatophyta</taxon>
        <taxon>Magnoliopsida</taxon>
        <taxon>eudicotyledons</taxon>
        <taxon>Gunneridae</taxon>
        <taxon>Pentapetalae</taxon>
        <taxon>asterids</taxon>
        <taxon>lamiids</taxon>
        <taxon>Boraginales</taxon>
        <taxon>Boraginaceae</taxon>
        <taxon>Boraginoideae</taxon>
        <taxon>Lithospermeae</taxon>
        <taxon>Lithospermum</taxon>
    </lineage>
</organism>
<dbReference type="Proteomes" id="UP001454036">
    <property type="component" value="Unassembled WGS sequence"/>
</dbReference>